<protein>
    <submittedName>
        <fullName evidence="1">Uncharacterized protein</fullName>
    </submittedName>
</protein>
<accession>A0AAE0XLW2</accession>
<gene>
    <name evidence="1" type="ORF">B0T22DRAFT_534573</name>
</gene>
<comment type="caution">
    <text evidence="1">The sequence shown here is derived from an EMBL/GenBank/DDBJ whole genome shotgun (WGS) entry which is preliminary data.</text>
</comment>
<proteinExistence type="predicted"/>
<sequence length="644" mass="74309">MLPATTYPAQYQQLPDLGRLYGNRDSNGISIFPTPHRVRLLRGAYNWNFSQRDTEWYTRDGLKICPQYRKCHQCRRFAETVTVHHRCLAVFKEQYSTPTTTPQAEREAMNRLFVFAAWKYPWRDFPLVRFARPVQRDPEHVPMDLAWRVGLGGYITIPLELRSRIWGLSSTAPFWRFIKVANIARMLSSPAIPYGPHRVVPLSTVVSWRPGEFPTTLAQDEALWDGAIRLTIDSHGIQAIDRLPEKPKFRRGRFDDKVFAVLDANSLHGLQLVVKYGYVRIHPIPWVRCSPINLWDTPTPPDLWRWMPQGYYHTLVRNPYRVFRTIDLESTTGLTFVYDMNLQDPSARSELVAIHTHTEASPSAQPTVDEIFLARDRLRWYYLPLSTQDHIVTFGVSRLMNEGVPSESMKPAAQAVEVWSQQNGPVFLFGKSISGCVTVGPSYPENHASTFTFQSVRPEVMVYSISEDCHGGVLFGSLGNLAEDADETQSRVQSLFVPDLAPRFSHKHEKWAKGDKFVHYSWWEHPQATLEDSANRSALRRSNPMDYRGIILQYWDGSQQVLGECRVGGAAPYQQHRNPKGIWVYQYSPTRTRTIRTYLTFTDTEPPSWWRNGVYADTVFEEGKQLLFRDEPFDSTMAWIIDEN</sequence>
<keyword evidence="2" id="KW-1185">Reference proteome</keyword>
<name>A0AAE0XLW2_9PEZI</name>
<reference evidence="1" key="2">
    <citation type="submission" date="2023-06" db="EMBL/GenBank/DDBJ databases">
        <authorList>
            <consortium name="Lawrence Berkeley National Laboratory"/>
            <person name="Haridas S."/>
            <person name="Hensen N."/>
            <person name="Bonometti L."/>
            <person name="Westerberg I."/>
            <person name="Brannstrom I.O."/>
            <person name="Guillou S."/>
            <person name="Cros-Aarteil S."/>
            <person name="Calhoun S."/>
            <person name="Kuo A."/>
            <person name="Mondo S."/>
            <person name="Pangilinan J."/>
            <person name="Riley R."/>
            <person name="Labutti K."/>
            <person name="Andreopoulos B."/>
            <person name="Lipzen A."/>
            <person name="Chen C."/>
            <person name="Yanf M."/>
            <person name="Daum C."/>
            <person name="Ng V."/>
            <person name="Clum A."/>
            <person name="Steindorff A."/>
            <person name="Ohm R."/>
            <person name="Martin F."/>
            <person name="Silar P."/>
            <person name="Natvig D."/>
            <person name="Lalanne C."/>
            <person name="Gautier V."/>
            <person name="Ament-Velasquez S.L."/>
            <person name="Kruys A."/>
            <person name="Hutchinson M.I."/>
            <person name="Powell A.J."/>
            <person name="Barry K."/>
            <person name="Miller A.N."/>
            <person name="Grigoriev I.V."/>
            <person name="Debuchy R."/>
            <person name="Gladieux P."/>
            <person name="Thoren M.H."/>
            <person name="Johannesson H."/>
        </authorList>
    </citation>
    <scope>NUCLEOTIDE SEQUENCE</scope>
    <source>
        <strain evidence="1">CBS 314.62</strain>
    </source>
</reference>
<evidence type="ECO:0000313" key="2">
    <source>
        <dbReference type="Proteomes" id="UP001270362"/>
    </source>
</evidence>
<organism evidence="1 2">
    <name type="scientific">Podospora appendiculata</name>
    <dbReference type="NCBI Taxonomy" id="314037"/>
    <lineage>
        <taxon>Eukaryota</taxon>
        <taxon>Fungi</taxon>
        <taxon>Dikarya</taxon>
        <taxon>Ascomycota</taxon>
        <taxon>Pezizomycotina</taxon>
        <taxon>Sordariomycetes</taxon>
        <taxon>Sordariomycetidae</taxon>
        <taxon>Sordariales</taxon>
        <taxon>Podosporaceae</taxon>
        <taxon>Podospora</taxon>
    </lineage>
</organism>
<evidence type="ECO:0000313" key="1">
    <source>
        <dbReference type="EMBL" id="KAK3695825.1"/>
    </source>
</evidence>
<reference evidence="1" key="1">
    <citation type="journal article" date="2023" name="Mol. Phylogenet. Evol.">
        <title>Genome-scale phylogeny and comparative genomics of the fungal order Sordariales.</title>
        <authorList>
            <person name="Hensen N."/>
            <person name="Bonometti L."/>
            <person name="Westerberg I."/>
            <person name="Brannstrom I.O."/>
            <person name="Guillou S."/>
            <person name="Cros-Aarteil S."/>
            <person name="Calhoun S."/>
            <person name="Haridas S."/>
            <person name="Kuo A."/>
            <person name="Mondo S."/>
            <person name="Pangilinan J."/>
            <person name="Riley R."/>
            <person name="LaButti K."/>
            <person name="Andreopoulos B."/>
            <person name="Lipzen A."/>
            <person name="Chen C."/>
            <person name="Yan M."/>
            <person name="Daum C."/>
            <person name="Ng V."/>
            <person name="Clum A."/>
            <person name="Steindorff A."/>
            <person name="Ohm R.A."/>
            <person name="Martin F."/>
            <person name="Silar P."/>
            <person name="Natvig D.O."/>
            <person name="Lalanne C."/>
            <person name="Gautier V."/>
            <person name="Ament-Velasquez S.L."/>
            <person name="Kruys A."/>
            <person name="Hutchinson M.I."/>
            <person name="Powell A.J."/>
            <person name="Barry K."/>
            <person name="Miller A.N."/>
            <person name="Grigoriev I.V."/>
            <person name="Debuchy R."/>
            <person name="Gladieux P."/>
            <person name="Hiltunen Thoren M."/>
            <person name="Johannesson H."/>
        </authorList>
    </citation>
    <scope>NUCLEOTIDE SEQUENCE</scope>
    <source>
        <strain evidence="1">CBS 314.62</strain>
    </source>
</reference>
<dbReference type="Proteomes" id="UP001270362">
    <property type="component" value="Unassembled WGS sequence"/>
</dbReference>
<dbReference type="AlphaFoldDB" id="A0AAE0XLW2"/>
<dbReference type="EMBL" id="JAULSO010000001">
    <property type="protein sequence ID" value="KAK3695825.1"/>
    <property type="molecule type" value="Genomic_DNA"/>
</dbReference>